<evidence type="ECO:0000256" key="9">
    <source>
        <dbReference type="ARBA" id="ARBA00041175"/>
    </source>
</evidence>
<evidence type="ECO:0000256" key="8">
    <source>
        <dbReference type="ARBA" id="ARBA00037387"/>
    </source>
</evidence>
<dbReference type="PANTHER" id="PTHR36203:SF1">
    <property type="entry name" value="ASCORBATE-SPECIFIC PTS SYSTEM EIIA COMPONENT"/>
    <property type="match status" value="1"/>
</dbReference>
<dbReference type="PANTHER" id="PTHR36203">
    <property type="entry name" value="ASCORBATE-SPECIFIC PTS SYSTEM EIIA COMPONENT"/>
    <property type="match status" value="1"/>
</dbReference>
<dbReference type="PROSITE" id="PS51094">
    <property type="entry name" value="PTS_EIIA_TYPE_2"/>
    <property type="match status" value="1"/>
</dbReference>
<dbReference type="EMBL" id="QWVT01000033">
    <property type="protein sequence ID" value="RID82710.1"/>
    <property type="molecule type" value="Genomic_DNA"/>
</dbReference>
<evidence type="ECO:0000256" key="2">
    <source>
        <dbReference type="ARBA" id="ARBA00022448"/>
    </source>
</evidence>
<evidence type="ECO:0000313" key="12">
    <source>
        <dbReference type="EMBL" id="RID82710.1"/>
    </source>
</evidence>
<dbReference type="InterPro" id="IPR016152">
    <property type="entry name" value="PTrfase/Anion_transptr"/>
</dbReference>
<dbReference type="InterPro" id="IPR002178">
    <property type="entry name" value="PTS_EIIA_type-2_dom"/>
</dbReference>
<protein>
    <recommendedName>
        <fullName evidence="9">Ascorbate-specific PTS system EIIA component</fullName>
    </recommendedName>
    <alternativeName>
        <fullName evidence="10">Ascorbate-specific phosphotransferase enzyme IIA component</fullName>
    </alternativeName>
</protein>
<evidence type="ECO:0000313" key="13">
    <source>
        <dbReference type="Proteomes" id="UP000265816"/>
    </source>
</evidence>
<keyword evidence="7" id="KW-0418">Kinase</keyword>
<dbReference type="AlphaFoldDB" id="A0A398B423"/>
<dbReference type="Pfam" id="PF00359">
    <property type="entry name" value="PTS_EIIA_2"/>
    <property type="match status" value="1"/>
</dbReference>
<evidence type="ECO:0000256" key="6">
    <source>
        <dbReference type="ARBA" id="ARBA00022683"/>
    </source>
</evidence>
<evidence type="ECO:0000256" key="3">
    <source>
        <dbReference type="ARBA" id="ARBA00022490"/>
    </source>
</evidence>
<accession>A0A398B423</accession>
<keyword evidence="3" id="KW-0963">Cytoplasm</keyword>
<comment type="caution">
    <text evidence="12">The sequence shown here is derived from an EMBL/GenBank/DDBJ whole genome shotgun (WGS) entry which is preliminary data.</text>
</comment>
<dbReference type="SUPFAM" id="SSF55804">
    <property type="entry name" value="Phoshotransferase/anion transport protein"/>
    <property type="match status" value="1"/>
</dbReference>
<dbReference type="InterPro" id="IPR051351">
    <property type="entry name" value="Ascorbate-PTS_EIIA_comp"/>
</dbReference>
<comment type="function">
    <text evidence="8">The phosphoenolpyruvate-dependent sugar phosphotransferase system (sugar PTS), a major carbohydrate active transport system, catalyzes the phosphorylation of incoming sugar substrates concomitantly with their translocation across the cell membrane. The enzyme II UlaABC PTS system is involved in ascorbate transport.</text>
</comment>
<keyword evidence="5" id="KW-0808">Transferase</keyword>
<feature type="domain" description="PTS EIIA type-2" evidence="11">
    <location>
        <begin position="1"/>
        <end position="136"/>
    </location>
</feature>
<evidence type="ECO:0000259" key="11">
    <source>
        <dbReference type="PROSITE" id="PS51094"/>
    </source>
</evidence>
<dbReference type="CDD" id="cd00211">
    <property type="entry name" value="PTS_IIA_fru"/>
    <property type="match status" value="1"/>
</dbReference>
<evidence type="ECO:0000256" key="5">
    <source>
        <dbReference type="ARBA" id="ARBA00022679"/>
    </source>
</evidence>
<dbReference type="Gene3D" id="3.40.930.10">
    <property type="entry name" value="Mannitol-specific EII, Chain A"/>
    <property type="match status" value="1"/>
</dbReference>
<dbReference type="Proteomes" id="UP000265816">
    <property type="component" value="Unassembled WGS sequence"/>
</dbReference>
<sequence>MISFKESAENWEEAIKIASQPLLEQQFIEKEYIDTMISNVKEFGPYIVMVPGFAMPHARPENGVNKLGVSLLILGKETLFNDEKAASVFLVLAATDPESHLALLSELSSLLSNEENVARLAAARSESEVFTILKEESK</sequence>
<evidence type="ECO:0000256" key="1">
    <source>
        <dbReference type="ARBA" id="ARBA00004496"/>
    </source>
</evidence>
<dbReference type="GO" id="GO:0016301">
    <property type="term" value="F:kinase activity"/>
    <property type="evidence" value="ECO:0007669"/>
    <property type="project" value="UniProtKB-KW"/>
</dbReference>
<organism evidence="12 13">
    <name type="scientific">Mesobacillus zeae</name>
    <dbReference type="NCBI Taxonomy" id="1917180"/>
    <lineage>
        <taxon>Bacteria</taxon>
        <taxon>Bacillati</taxon>
        <taxon>Bacillota</taxon>
        <taxon>Bacilli</taxon>
        <taxon>Bacillales</taxon>
        <taxon>Bacillaceae</taxon>
        <taxon>Mesobacillus</taxon>
    </lineage>
</organism>
<keyword evidence="4" id="KW-0597">Phosphoprotein</keyword>
<keyword evidence="13" id="KW-1185">Reference proteome</keyword>
<name>A0A398B423_9BACI</name>
<keyword evidence="2" id="KW-0813">Transport</keyword>
<keyword evidence="6" id="KW-0598">Phosphotransferase system</keyword>
<evidence type="ECO:0000256" key="4">
    <source>
        <dbReference type="ARBA" id="ARBA00022553"/>
    </source>
</evidence>
<proteinExistence type="predicted"/>
<dbReference type="OrthoDB" id="369398at2"/>
<reference evidence="12 13" key="1">
    <citation type="submission" date="2018-08" db="EMBL/GenBank/DDBJ databases">
        <title>Bacillus jemisoniae sp. nov., Bacillus chryseoplanitiae sp. nov., Bacillus resnikiae sp. nov., and Bacillus frankliniae sp. nov., isolated from Viking spacecraft and associated surfaces.</title>
        <authorList>
            <person name="Seuylemezian A."/>
            <person name="Vaishampayan P."/>
        </authorList>
    </citation>
    <scope>NUCLEOTIDE SEQUENCE [LARGE SCALE GENOMIC DNA]</scope>
    <source>
        <strain evidence="12 13">JJ-247</strain>
    </source>
</reference>
<dbReference type="GO" id="GO:0009401">
    <property type="term" value="P:phosphoenolpyruvate-dependent sugar phosphotransferase system"/>
    <property type="evidence" value="ECO:0007669"/>
    <property type="project" value="UniProtKB-KW"/>
</dbReference>
<evidence type="ECO:0000256" key="10">
    <source>
        <dbReference type="ARBA" id="ARBA00042072"/>
    </source>
</evidence>
<evidence type="ECO:0000256" key="7">
    <source>
        <dbReference type="ARBA" id="ARBA00022777"/>
    </source>
</evidence>
<gene>
    <name evidence="12" type="ORF">D1970_18285</name>
</gene>
<keyword evidence="12" id="KW-0762">Sugar transport</keyword>
<dbReference type="GO" id="GO:0005737">
    <property type="term" value="C:cytoplasm"/>
    <property type="evidence" value="ECO:0007669"/>
    <property type="project" value="UniProtKB-SubCell"/>
</dbReference>
<comment type="subcellular location">
    <subcellularLocation>
        <location evidence="1">Cytoplasm</location>
    </subcellularLocation>
</comment>